<evidence type="ECO:0000313" key="2">
    <source>
        <dbReference type="Proteomes" id="UP000070133"/>
    </source>
</evidence>
<name>A0A139GX93_9PEZI</name>
<sequence>MAIVAMGLCGMGDIGLAAISLGIISLLSHDLGAECLRLSARVAVCTTAFLEEASYFVIIPMERPTQKLKSVIAVTLITPAIIVASIPHGNNANLYTPPAIASTYEIAMFIYTTSRAWGLSNPGFGTKISSTILCSTRLLQEPDHYVALDSPLELEALALHSFTTAAGFSMSLQLATSECAGSKAGRRQDPYSFNGRSD</sequence>
<keyword evidence="2" id="KW-1185">Reference proteome</keyword>
<comment type="caution">
    <text evidence="1">The sequence shown here is derived from an EMBL/GenBank/DDBJ whole genome shotgun (WGS) entry which is preliminary data.</text>
</comment>
<proteinExistence type="predicted"/>
<protein>
    <submittedName>
        <fullName evidence="1">Uncharacterized protein</fullName>
    </submittedName>
</protein>
<dbReference type="Proteomes" id="UP000070133">
    <property type="component" value="Unassembled WGS sequence"/>
</dbReference>
<reference evidence="1 2" key="1">
    <citation type="submission" date="2015-07" db="EMBL/GenBank/DDBJ databases">
        <title>Comparative genomics of the Sigatoka disease complex on banana suggests a link between parallel evolutionary changes in Pseudocercospora fijiensis and Pseudocercospora eumusae and increased virulence on the banana host.</title>
        <authorList>
            <person name="Chang T.-C."/>
            <person name="Salvucci A."/>
            <person name="Crous P.W."/>
            <person name="Stergiopoulos I."/>
        </authorList>
    </citation>
    <scope>NUCLEOTIDE SEQUENCE [LARGE SCALE GENOMIC DNA]</scope>
    <source>
        <strain evidence="1 2">CBS 114824</strain>
    </source>
</reference>
<accession>A0A139GX93</accession>
<dbReference type="OrthoDB" id="10622583at2759"/>
<gene>
    <name evidence="1" type="ORF">AC578_2995</name>
</gene>
<dbReference type="AlphaFoldDB" id="A0A139GX93"/>
<evidence type="ECO:0000313" key="1">
    <source>
        <dbReference type="EMBL" id="KXS94772.1"/>
    </source>
</evidence>
<organism evidence="1 2">
    <name type="scientific">Pseudocercospora eumusae</name>
    <dbReference type="NCBI Taxonomy" id="321146"/>
    <lineage>
        <taxon>Eukaryota</taxon>
        <taxon>Fungi</taxon>
        <taxon>Dikarya</taxon>
        <taxon>Ascomycota</taxon>
        <taxon>Pezizomycotina</taxon>
        <taxon>Dothideomycetes</taxon>
        <taxon>Dothideomycetidae</taxon>
        <taxon>Mycosphaerellales</taxon>
        <taxon>Mycosphaerellaceae</taxon>
        <taxon>Pseudocercospora</taxon>
    </lineage>
</organism>
<dbReference type="EMBL" id="LFZN01000258">
    <property type="protein sequence ID" value="KXS94772.1"/>
    <property type="molecule type" value="Genomic_DNA"/>
</dbReference>